<comment type="subcellular location">
    <subcellularLocation>
        <location evidence="1 6">Nucleus</location>
    </subcellularLocation>
</comment>
<evidence type="ECO:0000256" key="1">
    <source>
        <dbReference type="ARBA" id="ARBA00004123"/>
    </source>
</evidence>
<feature type="region of interest" description="Disordered" evidence="8">
    <location>
        <begin position="44"/>
        <end position="108"/>
    </location>
</feature>
<dbReference type="InterPro" id="IPR015943">
    <property type="entry name" value="WD40/YVTN_repeat-like_dom_sf"/>
</dbReference>
<evidence type="ECO:0000256" key="8">
    <source>
        <dbReference type="SAM" id="MobiDB-lite"/>
    </source>
</evidence>
<dbReference type="Proteomes" id="UP001301769">
    <property type="component" value="Unassembled WGS sequence"/>
</dbReference>
<feature type="compositionally biased region" description="Polar residues" evidence="8">
    <location>
        <begin position="76"/>
        <end position="85"/>
    </location>
</feature>
<dbReference type="PANTHER" id="PTHR16288">
    <property type="entry name" value="WD40 REPEAT PROTEIN 4"/>
    <property type="match status" value="1"/>
</dbReference>
<reference evidence="9" key="2">
    <citation type="submission" date="2023-05" db="EMBL/GenBank/DDBJ databases">
        <authorList>
            <consortium name="Lawrence Berkeley National Laboratory"/>
            <person name="Steindorff A."/>
            <person name="Hensen N."/>
            <person name="Bonometti L."/>
            <person name="Westerberg I."/>
            <person name="Brannstrom I.O."/>
            <person name="Guillou S."/>
            <person name="Cros-Aarteil S."/>
            <person name="Calhoun S."/>
            <person name="Haridas S."/>
            <person name="Kuo A."/>
            <person name="Mondo S."/>
            <person name="Pangilinan J."/>
            <person name="Riley R."/>
            <person name="Labutti K."/>
            <person name="Andreopoulos B."/>
            <person name="Lipzen A."/>
            <person name="Chen C."/>
            <person name="Yanf M."/>
            <person name="Daum C."/>
            <person name="Ng V."/>
            <person name="Clum A."/>
            <person name="Ohm R."/>
            <person name="Martin F."/>
            <person name="Silar P."/>
            <person name="Natvig D."/>
            <person name="Lalanne C."/>
            <person name="Gautier V."/>
            <person name="Ament-Velasquez S.L."/>
            <person name="Kruys A."/>
            <person name="Hutchinson M.I."/>
            <person name="Powell A.J."/>
            <person name="Barry K."/>
            <person name="Miller A.N."/>
            <person name="Grigoriev I.V."/>
            <person name="Debuchy R."/>
            <person name="Gladieux P."/>
            <person name="Thoren M.H."/>
            <person name="Johannesson H."/>
        </authorList>
    </citation>
    <scope>NUCLEOTIDE SEQUENCE</scope>
    <source>
        <strain evidence="9">PSN293</strain>
    </source>
</reference>
<organism evidence="9 10">
    <name type="scientific">Rhypophila decipiens</name>
    <dbReference type="NCBI Taxonomy" id="261697"/>
    <lineage>
        <taxon>Eukaryota</taxon>
        <taxon>Fungi</taxon>
        <taxon>Dikarya</taxon>
        <taxon>Ascomycota</taxon>
        <taxon>Pezizomycotina</taxon>
        <taxon>Sordariomycetes</taxon>
        <taxon>Sordariomycetidae</taxon>
        <taxon>Sordariales</taxon>
        <taxon>Naviculisporaceae</taxon>
        <taxon>Rhypophila</taxon>
    </lineage>
</organism>
<dbReference type="InterPro" id="IPR028884">
    <property type="entry name" value="Trm82"/>
</dbReference>
<proteinExistence type="inferred from homology"/>
<keyword evidence="3 6" id="KW-0819">tRNA processing</keyword>
<dbReference type="InterPro" id="IPR036322">
    <property type="entry name" value="WD40_repeat_dom_sf"/>
</dbReference>
<comment type="function">
    <text evidence="6">Required for the formation of N(7)-methylguanine at position 46 (m7G46) in tRNA. In the complex, it is required to stabilize and induce conformational changes of the catalytic subunit.</text>
</comment>
<evidence type="ECO:0008006" key="11">
    <source>
        <dbReference type="Google" id="ProtNLM"/>
    </source>
</evidence>
<name>A0AAN6YCG9_9PEZI</name>
<evidence type="ECO:0000256" key="6">
    <source>
        <dbReference type="HAMAP-Rule" id="MF_03056"/>
    </source>
</evidence>
<evidence type="ECO:0000256" key="4">
    <source>
        <dbReference type="ARBA" id="ARBA00022737"/>
    </source>
</evidence>
<protein>
    <recommendedName>
        <fullName evidence="11">tRNA (guanine-N(7)-)-methyltransferase non-catalytic subunit TRM82</fullName>
    </recommendedName>
</protein>
<reference evidence="9" key="1">
    <citation type="journal article" date="2023" name="Mol. Phylogenet. Evol.">
        <title>Genome-scale phylogeny and comparative genomics of the fungal order Sordariales.</title>
        <authorList>
            <person name="Hensen N."/>
            <person name="Bonometti L."/>
            <person name="Westerberg I."/>
            <person name="Brannstrom I.O."/>
            <person name="Guillou S."/>
            <person name="Cros-Aarteil S."/>
            <person name="Calhoun S."/>
            <person name="Haridas S."/>
            <person name="Kuo A."/>
            <person name="Mondo S."/>
            <person name="Pangilinan J."/>
            <person name="Riley R."/>
            <person name="LaButti K."/>
            <person name="Andreopoulos B."/>
            <person name="Lipzen A."/>
            <person name="Chen C."/>
            <person name="Yan M."/>
            <person name="Daum C."/>
            <person name="Ng V."/>
            <person name="Clum A."/>
            <person name="Steindorff A."/>
            <person name="Ohm R.A."/>
            <person name="Martin F."/>
            <person name="Silar P."/>
            <person name="Natvig D.O."/>
            <person name="Lalanne C."/>
            <person name="Gautier V."/>
            <person name="Ament-Velasquez S.L."/>
            <person name="Kruys A."/>
            <person name="Hutchinson M.I."/>
            <person name="Powell A.J."/>
            <person name="Barry K."/>
            <person name="Miller A.N."/>
            <person name="Grigoriev I.V."/>
            <person name="Debuchy R."/>
            <person name="Gladieux P."/>
            <person name="Hiltunen Thoren M."/>
            <person name="Johannesson H."/>
        </authorList>
    </citation>
    <scope>NUCLEOTIDE SEQUENCE</scope>
    <source>
        <strain evidence="9">PSN293</strain>
    </source>
</reference>
<dbReference type="SMART" id="SM00320">
    <property type="entry name" value="WD40"/>
    <property type="match status" value="3"/>
</dbReference>
<dbReference type="GO" id="GO:0106004">
    <property type="term" value="P:tRNA (guanine-N7)-methylation"/>
    <property type="evidence" value="ECO:0007669"/>
    <property type="project" value="UniProtKB-UniRule"/>
</dbReference>
<feature type="compositionally biased region" description="Polar residues" evidence="8">
    <location>
        <begin position="194"/>
        <end position="211"/>
    </location>
</feature>
<dbReference type="SUPFAM" id="SSF50978">
    <property type="entry name" value="WD40 repeat-like"/>
    <property type="match status" value="1"/>
</dbReference>
<comment type="pathway">
    <text evidence="6">tRNA modification; N(7)-methylguanine-tRNA biosynthesis.</text>
</comment>
<evidence type="ECO:0000256" key="7">
    <source>
        <dbReference type="PROSITE-ProRule" id="PRU00221"/>
    </source>
</evidence>
<evidence type="ECO:0000256" key="2">
    <source>
        <dbReference type="ARBA" id="ARBA00022574"/>
    </source>
</evidence>
<dbReference type="GO" id="GO:0005634">
    <property type="term" value="C:nucleus"/>
    <property type="evidence" value="ECO:0007669"/>
    <property type="project" value="UniProtKB-SubCell"/>
</dbReference>
<dbReference type="Gene3D" id="2.130.10.10">
    <property type="entry name" value="YVTN repeat-like/Quinoprotein amine dehydrogenase"/>
    <property type="match status" value="2"/>
</dbReference>
<keyword evidence="4 6" id="KW-0677">Repeat</keyword>
<dbReference type="PANTHER" id="PTHR16288:SF0">
    <property type="entry name" value="TRNA (GUANINE-N(7)-)-METHYLTRANSFERASE NON-CATALYTIC SUBUNIT WDR4"/>
    <property type="match status" value="1"/>
</dbReference>
<evidence type="ECO:0000313" key="10">
    <source>
        <dbReference type="Proteomes" id="UP001301769"/>
    </source>
</evidence>
<comment type="similarity">
    <text evidence="6">Belongs to the WD repeat TRM82 family.</text>
</comment>
<comment type="caution">
    <text evidence="9">The sequence shown here is derived from an EMBL/GenBank/DDBJ whole genome shotgun (WGS) entry which is preliminary data.</text>
</comment>
<feature type="repeat" description="WD" evidence="7">
    <location>
        <begin position="307"/>
        <end position="349"/>
    </location>
</feature>
<dbReference type="HAMAP" id="MF_03056">
    <property type="entry name" value="TRM82"/>
    <property type="match status" value="1"/>
</dbReference>
<keyword evidence="10" id="KW-1185">Reference proteome</keyword>
<dbReference type="PROSITE" id="PS50082">
    <property type="entry name" value="WD_REPEATS_2"/>
    <property type="match status" value="1"/>
</dbReference>
<evidence type="ECO:0000256" key="5">
    <source>
        <dbReference type="ARBA" id="ARBA00023242"/>
    </source>
</evidence>
<keyword evidence="2 6" id="KW-0853">WD repeat</keyword>
<feature type="region of interest" description="Disordered" evidence="8">
    <location>
        <begin position="191"/>
        <end position="218"/>
    </location>
</feature>
<gene>
    <name evidence="9" type="ORF">QBC37DRAFT_417864</name>
</gene>
<evidence type="ECO:0000313" key="9">
    <source>
        <dbReference type="EMBL" id="KAK4215983.1"/>
    </source>
</evidence>
<keyword evidence="5 6" id="KW-0539">Nucleus</keyword>
<accession>A0AAN6YCG9</accession>
<feature type="region of interest" description="Disordered" evidence="8">
    <location>
        <begin position="484"/>
        <end position="509"/>
    </location>
</feature>
<evidence type="ECO:0000256" key="3">
    <source>
        <dbReference type="ARBA" id="ARBA00022694"/>
    </source>
</evidence>
<sequence length="531" mass="58486">MSLPYHILKVCGGVVFAARAGSIYSFNSDLEYISAWEYPVKQQQQTKGQEASATEQQKESSAADGPPTKRRKVESSQEAAPSNGSGDAEGAGAPETKPKKKGKSYTTPTDRAFVQGLYSTTDGRHLVAITGSDKTIRVFEHDGAGNLRLLSERQMPKRPCDIAITPDNRTILSADKFGDVYGLPLIESEDGQWSKETSAAQQKSRSATPAASQAYKPQANEFTVHTVRNRKALENQKLVLEQRAKEEKAEGPQFEHILLLGHVSMLTAIAVGTSPKNNKPYIITADRDEHIRITRSIPQTHVIEGFCLGHDEFISTICIPPLRPDLLISGGGDDELYVWNWVSNQRLSKTDLLKEAQKLAPEMAKLAVTRIFATRPKQINKKGDENNKSDDHTLVFVICERIPAIFCFQLKDSETTLQHAQTIPLPNGNNPLDVEYLHSSPSPRLLVAVDPNSITTSSTENTTEPAATTTTPSLRVFSLEQGQWHPTEQVIKGPEPSTGSSPEESNPITVQELQKILYTTESLRKTATDFE</sequence>
<feature type="compositionally biased region" description="Low complexity" evidence="8">
    <location>
        <begin position="494"/>
        <end position="507"/>
    </location>
</feature>
<dbReference type="EMBL" id="MU858073">
    <property type="protein sequence ID" value="KAK4215983.1"/>
    <property type="molecule type" value="Genomic_DNA"/>
</dbReference>
<dbReference type="GO" id="GO:0043527">
    <property type="term" value="C:tRNA methyltransferase complex"/>
    <property type="evidence" value="ECO:0007669"/>
    <property type="project" value="TreeGrafter"/>
</dbReference>
<dbReference type="AlphaFoldDB" id="A0AAN6YCG9"/>
<feature type="compositionally biased region" description="Polar residues" evidence="8">
    <location>
        <begin position="44"/>
        <end position="55"/>
    </location>
</feature>
<dbReference type="InterPro" id="IPR001680">
    <property type="entry name" value="WD40_rpt"/>
</dbReference>
<dbReference type="GO" id="GO:0005829">
    <property type="term" value="C:cytosol"/>
    <property type="evidence" value="ECO:0007669"/>
    <property type="project" value="TreeGrafter"/>
</dbReference>